<protein>
    <submittedName>
        <fullName evidence="2">Uncharacterized protein</fullName>
    </submittedName>
</protein>
<reference evidence="2" key="1">
    <citation type="submission" date="2022-11" db="UniProtKB">
        <authorList>
            <consortium name="WormBaseParasite"/>
        </authorList>
    </citation>
    <scope>IDENTIFICATION</scope>
</reference>
<proteinExistence type="predicted"/>
<accession>A0A914CVM1</accession>
<dbReference type="InterPro" id="IPR017943">
    <property type="entry name" value="Bactericidal_perm-incr_a/b_dom"/>
</dbReference>
<name>A0A914CVM1_9BILA</name>
<sequence length="235" mass="26786">MPEDKNMCIDIDTNLMLGSAAYAFRISPISNFVLKDVDFGDHEYFFSCSCEYQQCFTTFFPELKDKCSEGKKILIDVDSKIFKLTFDDKGSPYVLAKGTGEFKIYPKEDDDFKQSETLLVIEAFVGIQLDEGKVNVTNWKTYAQIKIFNKNLTATSKFIPQISNVTIETLWDQILQDIATKSANDLIRSGLPLPRAYFTRISNVYPFVYSRTIGPFITINEVMRRGISMQTNGNT</sequence>
<organism evidence="1 2">
    <name type="scientific">Acrobeloides nanus</name>
    <dbReference type="NCBI Taxonomy" id="290746"/>
    <lineage>
        <taxon>Eukaryota</taxon>
        <taxon>Metazoa</taxon>
        <taxon>Ecdysozoa</taxon>
        <taxon>Nematoda</taxon>
        <taxon>Chromadorea</taxon>
        <taxon>Rhabditida</taxon>
        <taxon>Tylenchina</taxon>
        <taxon>Cephalobomorpha</taxon>
        <taxon>Cephaloboidea</taxon>
        <taxon>Cephalobidae</taxon>
        <taxon>Acrobeloides</taxon>
    </lineage>
</organism>
<dbReference type="WBParaSite" id="ACRNAN_scaffold1429.g7826.t1">
    <property type="protein sequence ID" value="ACRNAN_scaffold1429.g7826.t1"/>
    <property type="gene ID" value="ACRNAN_scaffold1429.g7826"/>
</dbReference>
<evidence type="ECO:0000313" key="1">
    <source>
        <dbReference type="Proteomes" id="UP000887540"/>
    </source>
</evidence>
<dbReference type="AlphaFoldDB" id="A0A914CVM1"/>
<keyword evidence="1" id="KW-1185">Reference proteome</keyword>
<dbReference type="Gene3D" id="3.15.20.10">
    <property type="entry name" value="Bactericidal permeability-increasing protein, domain 2"/>
    <property type="match status" value="1"/>
</dbReference>
<evidence type="ECO:0000313" key="2">
    <source>
        <dbReference type="WBParaSite" id="ACRNAN_scaffold1429.g7826.t1"/>
    </source>
</evidence>
<dbReference type="SUPFAM" id="SSF55394">
    <property type="entry name" value="Bactericidal permeability-increasing protein, BPI"/>
    <property type="match status" value="1"/>
</dbReference>
<dbReference type="Proteomes" id="UP000887540">
    <property type="component" value="Unplaced"/>
</dbReference>
<dbReference type="GO" id="GO:0008289">
    <property type="term" value="F:lipid binding"/>
    <property type="evidence" value="ECO:0007669"/>
    <property type="project" value="InterPro"/>
</dbReference>